<proteinExistence type="predicted"/>
<name>A0A6J6F5P7_9ZZZZ</name>
<dbReference type="EMBL" id="CAEZTX010000025">
    <property type="protein sequence ID" value="CAB4580178.1"/>
    <property type="molecule type" value="Genomic_DNA"/>
</dbReference>
<organism evidence="1">
    <name type="scientific">freshwater metagenome</name>
    <dbReference type="NCBI Taxonomy" id="449393"/>
    <lineage>
        <taxon>unclassified sequences</taxon>
        <taxon>metagenomes</taxon>
        <taxon>ecological metagenomes</taxon>
    </lineage>
</organism>
<protein>
    <submittedName>
        <fullName evidence="1">Unannotated protein</fullName>
    </submittedName>
</protein>
<sequence length="85" mass="8898">MKFVCVNACAASMTRETTRGFAFPTLTTPIPEPRSMMRLPSISSMTAPSARAMIAGKAIPSPADTASLRRASTWADLGPGISVAI</sequence>
<evidence type="ECO:0000313" key="1">
    <source>
        <dbReference type="EMBL" id="CAB4580178.1"/>
    </source>
</evidence>
<accession>A0A6J6F5P7</accession>
<dbReference type="AlphaFoldDB" id="A0A6J6F5P7"/>
<gene>
    <name evidence="1" type="ORF">UFOPK1755_00451</name>
</gene>
<reference evidence="1" key="1">
    <citation type="submission" date="2020-05" db="EMBL/GenBank/DDBJ databases">
        <authorList>
            <person name="Chiriac C."/>
            <person name="Salcher M."/>
            <person name="Ghai R."/>
            <person name="Kavagutti S V."/>
        </authorList>
    </citation>
    <scope>NUCLEOTIDE SEQUENCE</scope>
</reference>